<gene>
    <name evidence="2" type="ORF">FWK35_00033512</name>
</gene>
<dbReference type="OrthoDB" id="6611984at2759"/>
<feature type="domain" description="HAT C-terminal dimerisation" evidence="1">
    <location>
        <begin position="162"/>
        <end position="196"/>
    </location>
</feature>
<dbReference type="GO" id="GO:0046983">
    <property type="term" value="F:protein dimerization activity"/>
    <property type="evidence" value="ECO:0007669"/>
    <property type="project" value="InterPro"/>
</dbReference>
<organism evidence="2 3">
    <name type="scientific">Aphis craccivora</name>
    <name type="common">Cowpea aphid</name>
    <dbReference type="NCBI Taxonomy" id="307492"/>
    <lineage>
        <taxon>Eukaryota</taxon>
        <taxon>Metazoa</taxon>
        <taxon>Ecdysozoa</taxon>
        <taxon>Arthropoda</taxon>
        <taxon>Hexapoda</taxon>
        <taxon>Insecta</taxon>
        <taxon>Pterygota</taxon>
        <taxon>Neoptera</taxon>
        <taxon>Paraneoptera</taxon>
        <taxon>Hemiptera</taxon>
        <taxon>Sternorrhyncha</taxon>
        <taxon>Aphidomorpha</taxon>
        <taxon>Aphidoidea</taxon>
        <taxon>Aphididae</taxon>
        <taxon>Aphidini</taxon>
        <taxon>Aphis</taxon>
        <taxon>Aphis</taxon>
    </lineage>
</organism>
<reference evidence="2 3" key="1">
    <citation type="submission" date="2019-08" db="EMBL/GenBank/DDBJ databases">
        <title>Whole genome of Aphis craccivora.</title>
        <authorList>
            <person name="Voronova N.V."/>
            <person name="Shulinski R.S."/>
            <person name="Bandarenka Y.V."/>
            <person name="Zhorov D.G."/>
            <person name="Warner D."/>
        </authorList>
    </citation>
    <scope>NUCLEOTIDE SEQUENCE [LARGE SCALE GENOMIC DNA]</scope>
    <source>
        <strain evidence="2">180601</strain>
        <tissue evidence="2">Whole Body</tissue>
    </source>
</reference>
<dbReference type="PANTHER" id="PTHR46289:SF14">
    <property type="entry name" value="DUF4371 DOMAIN-CONTAINING PROTEIN"/>
    <property type="match status" value="1"/>
</dbReference>
<evidence type="ECO:0000313" key="2">
    <source>
        <dbReference type="EMBL" id="KAF0702294.1"/>
    </source>
</evidence>
<dbReference type="Proteomes" id="UP000478052">
    <property type="component" value="Unassembled WGS sequence"/>
</dbReference>
<dbReference type="AlphaFoldDB" id="A0A6G0VMS2"/>
<keyword evidence="3" id="KW-1185">Reference proteome</keyword>
<dbReference type="InterPro" id="IPR008906">
    <property type="entry name" value="HATC_C_dom"/>
</dbReference>
<name>A0A6G0VMS2_APHCR</name>
<comment type="caution">
    <text evidence="2">The sequence shown here is derived from an EMBL/GenBank/DDBJ whole genome shotgun (WGS) entry which is preliminary data.</text>
</comment>
<dbReference type="EMBL" id="VUJU01014343">
    <property type="protein sequence ID" value="KAF0702294.1"/>
    <property type="molecule type" value="Genomic_DNA"/>
</dbReference>
<feature type="non-terminal residue" evidence="2">
    <location>
        <position position="198"/>
    </location>
</feature>
<feature type="non-terminal residue" evidence="2">
    <location>
        <position position="1"/>
    </location>
</feature>
<dbReference type="PANTHER" id="PTHR46289">
    <property type="entry name" value="52 KDA REPRESSOR OF THE INHIBITOR OF THE PROTEIN KINASE-LIKE PROTEIN-RELATED"/>
    <property type="match status" value="1"/>
</dbReference>
<proteinExistence type="predicted"/>
<evidence type="ECO:0000259" key="1">
    <source>
        <dbReference type="Pfam" id="PF05699"/>
    </source>
</evidence>
<accession>A0A6G0VMS2</accession>
<dbReference type="Pfam" id="PF05699">
    <property type="entry name" value="Dimer_Tnp_hAT"/>
    <property type="match status" value="1"/>
</dbReference>
<protein>
    <submittedName>
        <fullName evidence="2">Zinc finger MYM-type protein 1-like isoform X2</fullName>
    </submittedName>
</protein>
<dbReference type="InterPro" id="IPR052958">
    <property type="entry name" value="IFN-induced_PKR_regulator"/>
</dbReference>
<evidence type="ECO:0000313" key="3">
    <source>
        <dbReference type="Proteomes" id="UP000478052"/>
    </source>
</evidence>
<sequence>RPCESLNDFVELLPFVIKTLENISPTWGAPSSVDAEVLLKSALDSESLKEIRENSEKEFQILFEKIKNLADVIGTEISKKRTARKQINRANPQVYSVEEYYRVTVFVPLSQNSNHLSFTDEERLAFEKLVIEKDNSFVELKIWKVKISNGDVNTKTGLEALLNCSKRDFPNIHFLIKIFCTLPVSTATPERSFSTLKG</sequence>